<evidence type="ECO:0000313" key="11">
    <source>
        <dbReference type="Proteomes" id="UP000245761"/>
    </source>
</evidence>
<reference evidence="5 17" key="1">
    <citation type="journal article" date="2018" name="Genome Biol.">
        <title>SKESA: strategic k-mer extension for scrupulous assemblies.</title>
        <authorList>
            <person name="Souvorov A."/>
            <person name="Agarwala R."/>
            <person name="Lipman D.J."/>
        </authorList>
    </citation>
    <scope>NUCLEOTIDE SEQUENCE [LARGE SCALE GENOMIC DNA]</scope>
    <source>
        <strain evidence="5">EC00618</strain>
        <strain evidence="17">ecoli[ST-405]</strain>
        <strain evidence="6">Ecoli[ST-405]</strain>
    </source>
</reference>
<dbReference type="EMBL" id="AASOHJ010000004">
    <property type="protein sequence ID" value="EFE8672458.1"/>
    <property type="molecule type" value="Genomic_DNA"/>
</dbReference>
<dbReference type="EMBL" id="QEMT01000035">
    <property type="protein sequence ID" value="PWH58986.1"/>
    <property type="molecule type" value="Genomic_DNA"/>
</dbReference>
<dbReference type="Proteomes" id="UP000533482">
    <property type="component" value="Unassembled WGS sequence"/>
</dbReference>
<dbReference type="RefSeq" id="WP_000190286.1">
    <property type="nucleotide sequence ID" value="NZ_AP019803.1"/>
</dbReference>
<dbReference type="FunFam" id="3.10.290.10:FF:000013">
    <property type="entry name" value="Ribosome-associated protein YbcJ"/>
    <property type="match status" value="1"/>
</dbReference>
<evidence type="ECO:0000313" key="10">
    <source>
        <dbReference type="EMBL" id="TZE47194.1"/>
    </source>
</evidence>
<reference evidence="7 14" key="8">
    <citation type="submission" date="2019-10" db="EMBL/GenBank/DDBJ databases">
        <title>Comparative genomic analysis of antimicrobial resistant Escherichia coli of diverse origin.</title>
        <authorList>
            <person name="Ghatak S."/>
            <person name="Milton A.P."/>
            <person name="Rhetso K."/>
            <person name="Purkait D."/>
            <person name="Das S."/>
            <person name="Puro K.-U."/>
            <person name="Shakuntala I."/>
            <person name="Sen A."/>
            <person name="Sanjukta R."/>
            <person name="Priya G.B."/>
            <person name="Mawlong M."/>
            <person name="Lyngdoh V."/>
            <person name="Rynghang J."/>
            <person name="Mawphlang B.L."/>
        </authorList>
    </citation>
    <scope>NUCLEOTIDE SEQUENCE [LARGE SCALE GENOMIC DNA]</scope>
    <source>
        <strain evidence="7 14">SE161</strain>
    </source>
</reference>
<reference evidence="8 11" key="2">
    <citation type="submission" date="2018-04" db="EMBL/GenBank/DDBJ databases">
        <title>Draft Genomic Sequencing Of Potential Extraintestinal Pathogenic Escherichia coli B8S56 Isolated from Retail Chicken Skin.</title>
        <authorList>
            <person name="Xu A."/>
            <person name="Tilman S."/>
            <person name="Wisser-Parker K."/>
            <person name="Scullen O.J."/>
            <person name="Sommers C."/>
        </authorList>
    </citation>
    <scope>NUCLEOTIDE SEQUENCE [LARGE SCALE GENOMIC DNA]</scope>
    <source>
        <strain evidence="8 11">B8S56</strain>
    </source>
</reference>
<evidence type="ECO:0000313" key="3">
    <source>
        <dbReference type="EMBL" id="EFE8672458.1"/>
    </source>
</evidence>
<dbReference type="CDD" id="cd00165">
    <property type="entry name" value="S4"/>
    <property type="match status" value="1"/>
</dbReference>
<dbReference type="AlphaFoldDB" id="A0A0D8WCQ2"/>
<evidence type="ECO:0000313" key="8">
    <source>
        <dbReference type="EMBL" id="PWH58986.1"/>
    </source>
</evidence>
<accession>A0A0J3W397</accession>
<accession>A0A0D8WCQ2</accession>
<sequence length="70" mass="7404">MATFSLGKHPHVELCDLLKLEGWSESGAQAKIAIAEGQVKVDGAVETRKRCKIVAGQTVSFAGHSVQIVA</sequence>
<evidence type="ECO:0000313" key="9">
    <source>
        <dbReference type="EMBL" id="STE76558.1"/>
    </source>
</evidence>
<protein>
    <submittedName>
        <fullName evidence="9">Putative RNA-binding protein</fullName>
    </submittedName>
    <submittedName>
        <fullName evidence="10">Ribosome-associated protein YbcJ</fullName>
    </submittedName>
</protein>
<evidence type="ECO:0000313" key="6">
    <source>
        <dbReference type="EMBL" id="HAJ5805652.1"/>
    </source>
</evidence>
<dbReference type="Pfam" id="PF13275">
    <property type="entry name" value="S4_2"/>
    <property type="match status" value="1"/>
</dbReference>
<dbReference type="EMBL" id="UFZL01000003">
    <property type="protein sequence ID" value="STE76558.1"/>
    <property type="molecule type" value="Genomic_DNA"/>
</dbReference>
<reference evidence="5" key="7">
    <citation type="submission" date="2019-09" db="EMBL/GenBank/DDBJ databases">
        <authorList>
            <consortium name="NCBI Pathogen Detection Project"/>
        </authorList>
    </citation>
    <scope>NUCLEOTIDE SEQUENCE</scope>
    <source>
        <strain evidence="5">EC00618</strain>
        <strain evidence="6">Ecoli[ST-405]</strain>
    </source>
</reference>
<dbReference type="InterPro" id="IPR036986">
    <property type="entry name" value="S4_RNA-bd_sf"/>
</dbReference>
<dbReference type="Proteomes" id="UP000245761">
    <property type="component" value="Unassembled WGS sequence"/>
</dbReference>
<evidence type="ECO:0000313" key="15">
    <source>
        <dbReference type="Proteomes" id="UP000528199"/>
    </source>
</evidence>
<evidence type="ECO:0000313" key="17">
    <source>
        <dbReference type="Proteomes" id="UP000842519"/>
    </source>
</evidence>
<evidence type="ECO:0000313" key="4">
    <source>
        <dbReference type="EMBL" id="EFH0045622.1"/>
    </source>
</evidence>
<proteinExistence type="predicted"/>
<organism evidence="10 13">
    <name type="scientific">Escherichia coli</name>
    <dbReference type="NCBI Taxonomy" id="562"/>
    <lineage>
        <taxon>Bacteria</taxon>
        <taxon>Pseudomonadati</taxon>
        <taxon>Pseudomonadota</taxon>
        <taxon>Gammaproteobacteria</taxon>
        <taxon>Enterobacterales</taxon>
        <taxon>Enterobacteriaceae</taxon>
        <taxon>Escherichia</taxon>
    </lineage>
</organism>
<reference evidence="3 16" key="6">
    <citation type="submission" date="2019-09" db="EMBL/GenBank/DDBJ databases">
        <authorList>
            <consortium name="NARMS: The National Antimicrobial Resistance Monitoring System"/>
        </authorList>
    </citation>
    <scope>NUCLEOTIDE SEQUENCE [LARGE SCALE GENOMIC DNA]</scope>
    <source>
        <strain evidence="3 16">FSIS11923834</strain>
    </source>
</reference>
<dbReference type="PROSITE" id="PS50889">
    <property type="entry name" value="S4"/>
    <property type="match status" value="1"/>
</dbReference>
<dbReference type="Proteomes" id="UP000486847">
    <property type="component" value="Unassembled WGS sequence"/>
</dbReference>
<dbReference type="Proteomes" id="UP000842519">
    <property type="component" value="Unassembled WGS sequence"/>
</dbReference>
<dbReference type="NCBIfam" id="NF008561">
    <property type="entry name" value="PRK11507.1"/>
    <property type="match status" value="1"/>
</dbReference>
<dbReference type="EMBL" id="VHKY01000013">
    <property type="protein sequence ID" value="TZE47194.1"/>
    <property type="molecule type" value="Genomic_DNA"/>
</dbReference>
<evidence type="ECO:0000256" key="2">
    <source>
        <dbReference type="PROSITE-ProRule" id="PRU00182"/>
    </source>
</evidence>
<dbReference type="EMBL" id="WCEW01000015">
    <property type="protein sequence ID" value="MTE90037.1"/>
    <property type="molecule type" value="Genomic_DNA"/>
</dbReference>
<keyword evidence="1 2" id="KW-0694">RNA-binding</keyword>
<dbReference type="Proteomes" id="UP000528199">
    <property type="component" value="Unassembled WGS sequence"/>
</dbReference>
<reference evidence="9 12" key="3">
    <citation type="submission" date="2018-06" db="EMBL/GenBank/DDBJ databases">
        <authorList>
            <consortium name="Pathogen Informatics"/>
            <person name="Doyle S."/>
        </authorList>
    </citation>
    <scope>NUCLEOTIDE SEQUENCE [LARGE SCALE GENOMIC DNA]</scope>
    <source>
        <strain evidence="9 12">NCTC10764</strain>
    </source>
</reference>
<dbReference type="EMBL" id="DABGYN010000020">
    <property type="protein sequence ID" value="HAJ0835280.1"/>
    <property type="molecule type" value="Genomic_DNA"/>
</dbReference>
<evidence type="ECO:0000256" key="1">
    <source>
        <dbReference type="ARBA" id="ARBA00022884"/>
    </source>
</evidence>
<dbReference type="Proteomes" id="UP000255201">
    <property type="component" value="Unassembled WGS sequence"/>
</dbReference>
<reference evidence="10 13" key="5">
    <citation type="submission" date="2019-06" db="EMBL/GenBank/DDBJ databases">
        <title>The presence and diversity of blaCTX-M among Escherichia coli from urban wastewater and feedlot cattle, in Alberta, Canada.</title>
        <authorList>
            <person name="Cormier A.C."/>
            <person name="Chalmer G."/>
            <person name="Cook S.R."/>
            <person name="Zaheer R."/>
            <person name="Hannon S.J."/>
            <person name="Booker C.W."/>
            <person name="Read R."/>
            <person name="Gow S.P."/>
            <person name="Mcallister T.A."/>
            <person name="Boerlin P."/>
        </authorList>
    </citation>
    <scope>NUCLEOTIDE SEQUENCE [LARGE SCALE GENOMIC DNA]</scope>
    <source>
        <strain evidence="10 13">347</strain>
    </source>
</reference>
<dbReference type="SUPFAM" id="SSF55174">
    <property type="entry name" value="Alpha-L RNA-binding motif"/>
    <property type="match status" value="1"/>
</dbReference>
<evidence type="ECO:0000313" key="14">
    <source>
        <dbReference type="Proteomes" id="UP000486847"/>
    </source>
</evidence>
<evidence type="ECO:0000313" key="13">
    <source>
        <dbReference type="Proteomes" id="UP000324120"/>
    </source>
</evidence>
<reference evidence="4 15" key="4">
    <citation type="submission" date="2018-08" db="EMBL/GenBank/DDBJ databases">
        <authorList>
            <consortium name="PulseNet: The National Subtyping Network for Foodborne Disease Surveillance"/>
            <person name="Tarr C.L."/>
            <person name="Trees E."/>
            <person name="Katz L.S."/>
            <person name="Carleton-Romer H.A."/>
            <person name="Stroika S."/>
            <person name="Kucerova Z."/>
            <person name="Roache K.F."/>
            <person name="Sabol A.L."/>
            <person name="Besser J."/>
            <person name="Gerner-Smidt P."/>
        </authorList>
    </citation>
    <scope>NUCLEOTIDE SEQUENCE [LARGE SCALE GENOMIC DNA]</scope>
    <source>
        <strain evidence="4 15">PNUSAE004760</strain>
    </source>
</reference>
<evidence type="ECO:0000313" key="12">
    <source>
        <dbReference type="Proteomes" id="UP000255201"/>
    </source>
</evidence>
<dbReference type="EMBL" id="AASUOH010000045">
    <property type="protein sequence ID" value="EFH0045622.1"/>
    <property type="molecule type" value="Genomic_DNA"/>
</dbReference>
<evidence type="ECO:0000313" key="5">
    <source>
        <dbReference type="EMBL" id="HAJ0835280.1"/>
    </source>
</evidence>
<dbReference type="Proteomes" id="UP000324120">
    <property type="component" value="Unassembled WGS sequence"/>
</dbReference>
<name>A0A0D8WCQ2_ECOLX</name>
<evidence type="ECO:0000313" key="7">
    <source>
        <dbReference type="EMBL" id="MTE90037.1"/>
    </source>
</evidence>
<dbReference type="GO" id="GO:0003723">
    <property type="term" value="F:RNA binding"/>
    <property type="evidence" value="ECO:0007669"/>
    <property type="project" value="UniProtKB-KW"/>
</dbReference>
<evidence type="ECO:0000313" key="16">
    <source>
        <dbReference type="Proteomes" id="UP000533482"/>
    </source>
</evidence>
<dbReference type="Gene3D" id="3.10.290.10">
    <property type="entry name" value="RNA-binding S4 domain"/>
    <property type="match status" value="1"/>
</dbReference>
<gene>
    <name evidence="10" type="primary">ybcJ</name>
    <name evidence="4" type="ORF">BKL28_004491</name>
    <name evidence="8" type="ORF">DD762_18600</name>
    <name evidence="3" type="ORF">F7N46_04780</name>
    <name evidence="7" type="ORF">F9B07_14540</name>
    <name evidence="10" type="ORF">FKO60_16275</name>
    <name evidence="5" type="ORF">HL563_16275</name>
    <name evidence="6" type="ORF">HLZ39_14255</name>
    <name evidence="9" type="ORF">NCTC10764_05173</name>
</gene>
<dbReference type="EMBL" id="DABGKQ010000021">
    <property type="protein sequence ID" value="HAJ5805652.1"/>
    <property type="molecule type" value="Genomic_DNA"/>
</dbReference>